<feature type="transmembrane region" description="Helical" evidence="1">
    <location>
        <begin position="64"/>
        <end position="90"/>
    </location>
</feature>
<keyword evidence="1" id="KW-0812">Transmembrane</keyword>
<sequence length="373" mass="42071">MNNQTSTTETQKNYKKFFSILKKTHLIIPVISLISVALGLFIGFATALHWSIVVTGTTDQTGYLFGRLAVPMGIIVLAILIIYSILPFLLGSLATIMTSYESLKKISPKHHLVISIIVAAIYLISCFLLNNSIWLLLAIGMVFFFWRCVYYFDGSEYEESKNKSDYDNIKNIINMIIFAAIALASVLVGLLILLNYTRVASIGYSKTDYNILYFLLFLLSYVFTVSGVIYAAIGKELNIPFVTFVVFCIGFVIILSDIPQNTLISLNHGILPTPKKLQSAIKLATKKVKNKGTESKNAKCTAMHIITHKNYRLFSCGTQKNSWKGKIFYEKMPYTYINKVTNKNEIISKYYCFTTGENGMYLHCISRDSLVPR</sequence>
<organism evidence="2 3">
    <name type="scientific">Acidithiobacillus sulfurivorans</name>
    <dbReference type="NCBI Taxonomy" id="1958756"/>
    <lineage>
        <taxon>Bacteria</taxon>
        <taxon>Pseudomonadati</taxon>
        <taxon>Pseudomonadota</taxon>
        <taxon>Acidithiobacillia</taxon>
        <taxon>Acidithiobacillales</taxon>
        <taxon>Acidithiobacillaceae</taxon>
        <taxon>Acidithiobacillus</taxon>
    </lineage>
</organism>
<dbReference type="Proteomes" id="UP000755654">
    <property type="component" value="Unassembled WGS sequence"/>
</dbReference>
<keyword evidence="3" id="KW-1185">Reference proteome</keyword>
<proteinExistence type="predicted"/>
<reference evidence="2 3" key="1">
    <citation type="journal article" date="2021" name="ISME J.">
        <title>Genomic evolution of the class Acidithiobacillia: deep-branching Proteobacteria living in extreme acidic conditions.</title>
        <authorList>
            <person name="Moya-Beltran A."/>
            <person name="Beard S."/>
            <person name="Rojas-Villalobos C."/>
            <person name="Issotta F."/>
            <person name="Gallardo Y."/>
            <person name="Ulloa R."/>
            <person name="Giaveno A."/>
            <person name="Degli Esposti M."/>
            <person name="Johnson D.B."/>
            <person name="Quatrini R."/>
        </authorList>
    </citation>
    <scope>NUCLEOTIDE SEQUENCE [LARGE SCALE GENOMIC DNA]</scope>
    <source>
        <strain evidence="2 3">RW2</strain>
    </source>
</reference>
<keyword evidence="1" id="KW-1133">Transmembrane helix</keyword>
<evidence type="ECO:0000256" key="1">
    <source>
        <dbReference type="SAM" id="Phobius"/>
    </source>
</evidence>
<feature type="transmembrane region" description="Helical" evidence="1">
    <location>
        <begin position="26"/>
        <end position="52"/>
    </location>
</feature>
<gene>
    <name evidence="2" type="ORF">HAP95_16370</name>
</gene>
<feature type="transmembrane region" description="Helical" evidence="1">
    <location>
        <begin position="110"/>
        <end position="129"/>
    </location>
</feature>
<dbReference type="RefSeq" id="WP_215885188.1">
    <property type="nucleotide sequence ID" value="NZ_JAAOMP010000172.1"/>
</dbReference>
<feature type="transmembrane region" description="Helical" evidence="1">
    <location>
        <begin position="209"/>
        <end position="233"/>
    </location>
</feature>
<feature type="transmembrane region" description="Helical" evidence="1">
    <location>
        <begin position="239"/>
        <end position="258"/>
    </location>
</feature>
<evidence type="ECO:0000313" key="3">
    <source>
        <dbReference type="Proteomes" id="UP000755654"/>
    </source>
</evidence>
<feature type="transmembrane region" description="Helical" evidence="1">
    <location>
        <begin position="172"/>
        <end position="197"/>
    </location>
</feature>
<keyword evidence="1" id="KW-0472">Membrane</keyword>
<evidence type="ECO:0000313" key="2">
    <source>
        <dbReference type="EMBL" id="MBU2761707.1"/>
    </source>
</evidence>
<dbReference type="EMBL" id="JAAOMP010000172">
    <property type="protein sequence ID" value="MBU2761707.1"/>
    <property type="molecule type" value="Genomic_DNA"/>
</dbReference>
<accession>A0ABS6A2H1</accession>
<name>A0ABS6A2H1_9PROT</name>
<protein>
    <submittedName>
        <fullName evidence="2">Uncharacterized protein</fullName>
    </submittedName>
</protein>
<comment type="caution">
    <text evidence="2">The sequence shown here is derived from an EMBL/GenBank/DDBJ whole genome shotgun (WGS) entry which is preliminary data.</text>
</comment>